<feature type="compositionally biased region" description="Low complexity" evidence="1">
    <location>
        <begin position="135"/>
        <end position="160"/>
    </location>
</feature>
<accession>A0ABS1M755</accession>
<keyword evidence="2" id="KW-0812">Transmembrane</keyword>
<feature type="region of interest" description="Disordered" evidence="1">
    <location>
        <begin position="1"/>
        <end position="95"/>
    </location>
</feature>
<evidence type="ECO:0000256" key="1">
    <source>
        <dbReference type="SAM" id="MobiDB-lite"/>
    </source>
</evidence>
<comment type="caution">
    <text evidence="3">The sequence shown here is derived from an EMBL/GenBank/DDBJ whole genome shotgun (WGS) entry which is preliminary data.</text>
</comment>
<feature type="compositionally biased region" description="Low complexity" evidence="1">
    <location>
        <begin position="57"/>
        <end position="67"/>
    </location>
</feature>
<name>A0ABS1M755_9NOCA</name>
<evidence type="ECO:0000256" key="2">
    <source>
        <dbReference type="SAM" id="Phobius"/>
    </source>
</evidence>
<keyword evidence="2" id="KW-0472">Membrane</keyword>
<evidence type="ECO:0000313" key="3">
    <source>
        <dbReference type="EMBL" id="MBL1076460.1"/>
    </source>
</evidence>
<organism evidence="3 4">
    <name type="scientific">Nocardia acididurans</name>
    <dbReference type="NCBI Taxonomy" id="2802282"/>
    <lineage>
        <taxon>Bacteria</taxon>
        <taxon>Bacillati</taxon>
        <taxon>Actinomycetota</taxon>
        <taxon>Actinomycetes</taxon>
        <taxon>Mycobacteriales</taxon>
        <taxon>Nocardiaceae</taxon>
        <taxon>Nocardia</taxon>
    </lineage>
</organism>
<dbReference type="EMBL" id="JAERRJ010000007">
    <property type="protein sequence ID" value="MBL1076460.1"/>
    <property type="molecule type" value="Genomic_DNA"/>
</dbReference>
<feature type="compositionally biased region" description="Pro residues" evidence="1">
    <location>
        <begin position="1"/>
        <end position="10"/>
    </location>
</feature>
<keyword evidence="2" id="KW-1133">Transmembrane helix</keyword>
<feature type="region of interest" description="Disordered" evidence="1">
    <location>
        <begin position="134"/>
        <end position="161"/>
    </location>
</feature>
<gene>
    <name evidence="3" type="ORF">JK358_18845</name>
</gene>
<feature type="transmembrane region" description="Helical" evidence="2">
    <location>
        <begin position="101"/>
        <end position="123"/>
    </location>
</feature>
<sequence>MTYPPGPPQGPGYGGDPHAHGQQPPENPTWWDQPATPPPAEYPAQQGWPGQPADQSGGWQQQQPGWDGQQGYGQQGGYQQPGYQQPGGGYPQPPKKSNTGLIVGIAAAVVVVLAAVVGAAVFVTREDSGDQAIATSTTTTTSTSSSAPTTTKSTTTTSRSAPAGAKFSYTEYGNFWNFKLGDVALQADWVKGNDYNDCGNFEEAGKMTGLGCQYGSELVWKAEGGELMLTQFVLTMSDAAKAEAASGQFDDGDLKLRPGSYISDFETGKWKDGSEKQFLVVTVATATTAVPVETVEKYLRYRHSDTLGALIFR</sequence>
<dbReference type="Proteomes" id="UP000602198">
    <property type="component" value="Unassembled WGS sequence"/>
</dbReference>
<keyword evidence="4" id="KW-1185">Reference proteome</keyword>
<evidence type="ECO:0000313" key="4">
    <source>
        <dbReference type="Proteomes" id="UP000602198"/>
    </source>
</evidence>
<dbReference type="RefSeq" id="WP_201949048.1">
    <property type="nucleotide sequence ID" value="NZ_JAERRJ010000007.1"/>
</dbReference>
<protein>
    <submittedName>
        <fullName evidence="3">Uncharacterized protein</fullName>
    </submittedName>
</protein>
<proteinExistence type="predicted"/>
<reference evidence="3 4" key="1">
    <citation type="submission" date="2021-01" db="EMBL/GenBank/DDBJ databases">
        <title>WGS of actinomycetes isolated from Thailand.</title>
        <authorList>
            <person name="Thawai C."/>
        </authorList>
    </citation>
    <scope>NUCLEOTIDE SEQUENCE [LARGE SCALE GENOMIC DNA]</scope>
    <source>
        <strain evidence="3 4">LPG 2</strain>
    </source>
</reference>